<dbReference type="InParanoid" id="A0A6J2REG8"/>
<dbReference type="SMART" id="SM00614">
    <property type="entry name" value="ZnF_BED"/>
    <property type="match status" value="1"/>
</dbReference>
<comment type="subcellular location">
    <subcellularLocation>
        <location evidence="1">Nucleus</location>
    </subcellularLocation>
</comment>
<reference evidence="12" key="1">
    <citation type="submission" date="2025-08" db="UniProtKB">
        <authorList>
            <consortium name="RefSeq"/>
        </authorList>
    </citation>
    <scope>IDENTIFICATION</scope>
</reference>
<protein>
    <submittedName>
        <fullName evidence="12">Zinc finger BED domain-containing protein 4</fullName>
    </submittedName>
</protein>
<dbReference type="GO" id="GO:0046983">
    <property type="term" value="F:protein dimerization activity"/>
    <property type="evidence" value="ECO:0007669"/>
    <property type="project" value="InterPro"/>
</dbReference>
<dbReference type="KEGG" id="cgob:115021412"/>
<keyword evidence="4" id="KW-0862">Zinc</keyword>
<dbReference type="OrthoDB" id="10057873at2759"/>
<evidence type="ECO:0000256" key="1">
    <source>
        <dbReference type="ARBA" id="ARBA00004123"/>
    </source>
</evidence>
<dbReference type="GO" id="GO:0009791">
    <property type="term" value="P:post-embryonic development"/>
    <property type="evidence" value="ECO:0007669"/>
    <property type="project" value="UniProtKB-ARBA"/>
</dbReference>
<dbReference type="InterPro" id="IPR012337">
    <property type="entry name" value="RNaseH-like_sf"/>
</dbReference>
<keyword evidence="11" id="KW-1185">Reference proteome</keyword>
<evidence type="ECO:0000256" key="3">
    <source>
        <dbReference type="ARBA" id="ARBA00022771"/>
    </source>
</evidence>
<dbReference type="InterPro" id="IPR052035">
    <property type="entry name" value="ZnF_BED_domain_contain"/>
</dbReference>
<dbReference type="SUPFAM" id="SSF53098">
    <property type="entry name" value="Ribonuclease H-like"/>
    <property type="match status" value="1"/>
</dbReference>
<dbReference type="InterPro" id="IPR008906">
    <property type="entry name" value="HATC_C_dom"/>
</dbReference>
<dbReference type="SUPFAM" id="SSF140996">
    <property type="entry name" value="Hermes dimerisation domain"/>
    <property type="match status" value="1"/>
</dbReference>
<dbReference type="SUPFAM" id="SSF57667">
    <property type="entry name" value="beta-beta-alpha zinc fingers"/>
    <property type="match status" value="1"/>
</dbReference>
<evidence type="ECO:0000256" key="9">
    <source>
        <dbReference type="PROSITE-ProRule" id="PRU00027"/>
    </source>
</evidence>
<dbReference type="InterPro" id="IPR036236">
    <property type="entry name" value="Znf_C2H2_sf"/>
</dbReference>
<keyword evidence="5" id="KW-0805">Transcription regulation</keyword>
<evidence type="ECO:0000256" key="7">
    <source>
        <dbReference type="ARBA" id="ARBA00023163"/>
    </source>
</evidence>
<evidence type="ECO:0000313" key="12">
    <source>
        <dbReference type="RefSeq" id="XP_029307720.1"/>
    </source>
</evidence>
<dbReference type="GeneID" id="115021412"/>
<evidence type="ECO:0000256" key="6">
    <source>
        <dbReference type="ARBA" id="ARBA00023125"/>
    </source>
</evidence>
<dbReference type="Pfam" id="PF02892">
    <property type="entry name" value="zf-BED"/>
    <property type="match status" value="1"/>
</dbReference>
<dbReference type="GO" id="GO:0005634">
    <property type="term" value="C:nucleus"/>
    <property type="evidence" value="ECO:0007669"/>
    <property type="project" value="UniProtKB-SubCell"/>
</dbReference>
<evidence type="ECO:0000256" key="5">
    <source>
        <dbReference type="ARBA" id="ARBA00023015"/>
    </source>
</evidence>
<name>A0A6J2REG8_COTGO</name>
<keyword evidence="7" id="KW-0804">Transcription</keyword>
<sequence length="602" mass="68430">MASPVWQFYRVFEKDMKLAVCMVCLRKIPRGGTRAKNFNTTNLIRHLKVSHIAEYEEFSKMARTKAERERERLATPQLSVTETLHPHSKNPKEISAKIMEFICRDHQPLSIVEGEGFRELISDLEPRYTLPGRKYFTDVCLPQLYQSVYTHVHSLMKHDITTMSFTGDICCSSVCPMSMLSLTARFIDPSFALHDVVLHSRECSGSPTAEALPAAFRDMLRAWGIPKEKVHVILRADDRDMEKALRDEDLPSLPCMAHTLQLAVSEEFLSQRSITDIITSGRCIVSHFKHSQLAYSRLESIQKQLDQPMKRLQQDVPTRWNSTLYMLQSLLEHKRALCAYGADYDLPSMFTGSQWKLVENVISLLAPFEELRQQISSPTASAADVIPSIRALTRLLEKTEETDHDVKTLKATLLEAVQKKFSDLESERLYTIAAVLDPRYKDRYFTNTLKQQIRGLLCDVLSSGLKREHCEESLTACSFEPPEKVPRAGSLHAMYAELLDENGRQGGGDGNPTSSEMNLYLSEPVIPRSEHPLVFWQDNKSRFPVLAQAARAYLCAPCTSEDSEQLFSTAANIVDDERNKLTAENAEMLIFIKKNMSLMLNK</sequence>
<accession>A0A6J2REG8</accession>
<organism evidence="11 12">
    <name type="scientific">Cottoperca gobio</name>
    <name type="common">Frogmouth</name>
    <name type="synonym">Aphritis gobio</name>
    <dbReference type="NCBI Taxonomy" id="56716"/>
    <lineage>
        <taxon>Eukaryota</taxon>
        <taxon>Metazoa</taxon>
        <taxon>Chordata</taxon>
        <taxon>Craniata</taxon>
        <taxon>Vertebrata</taxon>
        <taxon>Euteleostomi</taxon>
        <taxon>Actinopterygii</taxon>
        <taxon>Neopterygii</taxon>
        <taxon>Teleostei</taxon>
        <taxon>Neoteleostei</taxon>
        <taxon>Acanthomorphata</taxon>
        <taxon>Eupercaria</taxon>
        <taxon>Perciformes</taxon>
        <taxon>Notothenioidei</taxon>
        <taxon>Bovichtidae</taxon>
        <taxon>Cottoperca</taxon>
    </lineage>
</organism>
<dbReference type="GO" id="GO:0003677">
    <property type="term" value="F:DNA binding"/>
    <property type="evidence" value="ECO:0007669"/>
    <property type="project" value="UniProtKB-KW"/>
</dbReference>
<dbReference type="Pfam" id="PF05699">
    <property type="entry name" value="Dimer_Tnp_hAT"/>
    <property type="match status" value="1"/>
</dbReference>
<evidence type="ECO:0000259" key="10">
    <source>
        <dbReference type="PROSITE" id="PS50808"/>
    </source>
</evidence>
<dbReference type="PANTHER" id="PTHR46481">
    <property type="entry name" value="ZINC FINGER BED DOMAIN-CONTAINING PROTEIN 4"/>
    <property type="match status" value="1"/>
</dbReference>
<evidence type="ECO:0000313" key="11">
    <source>
        <dbReference type="Proteomes" id="UP000504630"/>
    </source>
</evidence>
<dbReference type="PROSITE" id="PS50808">
    <property type="entry name" value="ZF_BED"/>
    <property type="match status" value="1"/>
</dbReference>
<keyword evidence="3 9" id="KW-0863">Zinc-finger</keyword>
<feature type="domain" description="BED-type" evidence="10">
    <location>
        <begin position="1"/>
        <end position="58"/>
    </location>
</feature>
<keyword evidence="8" id="KW-0539">Nucleus</keyword>
<evidence type="ECO:0000256" key="4">
    <source>
        <dbReference type="ARBA" id="ARBA00022833"/>
    </source>
</evidence>
<evidence type="ECO:0000256" key="8">
    <source>
        <dbReference type="ARBA" id="ARBA00023242"/>
    </source>
</evidence>
<dbReference type="Proteomes" id="UP000504630">
    <property type="component" value="Chromosome 16"/>
</dbReference>
<dbReference type="GO" id="GO:0008270">
    <property type="term" value="F:zinc ion binding"/>
    <property type="evidence" value="ECO:0007669"/>
    <property type="project" value="UniProtKB-KW"/>
</dbReference>
<dbReference type="RefSeq" id="XP_029307720.1">
    <property type="nucleotide sequence ID" value="XM_029451860.1"/>
</dbReference>
<gene>
    <name evidence="12" type="primary">LOC115021412</name>
</gene>
<dbReference type="Gene3D" id="1.10.10.1070">
    <property type="entry name" value="Zinc finger, BED domain-containing"/>
    <property type="match status" value="1"/>
</dbReference>
<dbReference type="AlphaFoldDB" id="A0A6J2REG8"/>
<evidence type="ECO:0000256" key="2">
    <source>
        <dbReference type="ARBA" id="ARBA00022723"/>
    </source>
</evidence>
<dbReference type="PANTHER" id="PTHR46481:SF10">
    <property type="entry name" value="ZINC FINGER BED DOMAIN-CONTAINING PROTEIN 39"/>
    <property type="match status" value="1"/>
</dbReference>
<keyword evidence="6" id="KW-0238">DNA-binding</keyword>
<dbReference type="InterPro" id="IPR003656">
    <property type="entry name" value="Znf_BED"/>
</dbReference>
<proteinExistence type="predicted"/>
<keyword evidence="2" id="KW-0479">Metal-binding</keyword>